<feature type="compositionally biased region" description="Polar residues" evidence="7">
    <location>
        <begin position="22"/>
        <end position="33"/>
    </location>
</feature>
<evidence type="ECO:0000256" key="1">
    <source>
        <dbReference type="ARBA" id="ARBA00022490"/>
    </source>
</evidence>
<dbReference type="CDD" id="cd11648">
    <property type="entry name" value="RsmI"/>
    <property type="match status" value="1"/>
</dbReference>
<evidence type="ECO:0000256" key="7">
    <source>
        <dbReference type="SAM" id="MobiDB-lite"/>
    </source>
</evidence>
<evidence type="ECO:0000259" key="9">
    <source>
        <dbReference type="Pfam" id="PF23016"/>
    </source>
</evidence>
<proteinExistence type="inferred from homology"/>
<feature type="domain" description="Tetrapyrrole methylase" evidence="8">
    <location>
        <begin position="40"/>
        <end position="238"/>
    </location>
</feature>
<dbReference type="EMBL" id="NOXS01000033">
    <property type="protein sequence ID" value="OYQ18236.1"/>
    <property type="molecule type" value="Genomic_DNA"/>
</dbReference>
<comment type="subcellular location">
    <subcellularLocation>
        <location evidence="6">Cytoplasm</location>
    </subcellularLocation>
</comment>
<comment type="caution">
    <text evidence="10">The sequence shown here is derived from an EMBL/GenBank/DDBJ whole genome shotgun (WGS) entry which is preliminary data.</text>
</comment>
<dbReference type="Gene3D" id="3.30.950.10">
    <property type="entry name" value="Methyltransferase, Cobalt-precorrin-4 Transmethylase, Domain 2"/>
    <property type="match status" value="1"/>
</dbReference>
<dbReference type="PIRSF" id="PIRSF005917">
    <property type="entry name" value="MTase_YraL"/>
    <property type="match status" value="1"/>
</dbReference>
<dbReference type="FunFam" id="3.40.1010.10:FF:000007">
    <property type="entry name" value="Ribosomal RNA small subunit methyltransferase I"/>
    <property type="match status" value="1"/>
</dbReference>
<organism evidence="10 11">
    <name type="scientific">Elstera cyanobacteriorum</name>
    <dbReference type="NCBI Taxonomy" id="2022747"/>
    <lineage>
        <taxon>Bacteria</taxon>
        <taxon>Pseudomonadati</taxon>
        <taxon>Pseudomonadota</taxon>
        <taxon>Alphaproteobacteria</taxon>
        <taxon>Rhodospirillales</taxon>
        <taxon>Rhodospirillaceae</taxon>
        <taxon>Elstera</taxon>
    </lineage>
</organism>
<dbReference type="InterPro" id="IPR053910">
    <property type="entry name" value="RsmI_HTH"/>
</dbReference>
<dbReference type="Proteomes" id="UP000216361">
    <property type="component" value="Unassembled WGS sequence"/>
</dbReference>
<accession>A0A255XMQ2</accession>
<keyword evidence="5 6" id="KW-0949">S-adenosyl-L-methionine</keyword>
<dbReference type="Pfam" id="PF23016">
    <property type="entry name" value="RsmI_C"/>
    <property type="match status" value="1"/>
</dbReference>
<keyword evidence="1 6" id="KW-0963">Cytoplasm</keyword>
<dbReference type="SUPFAM" id="SSF53790">
    <property type="entry name" value="Tetrapyrrole methylase"/>
    <property type="match status" value="1"/>
</dbReference>
<comment type="similarity">
    <text evidence="6">Belongs to the methyltransferase superfamily. RsmI family.</text>
</comment>
<dbReference type="InterPro" id="IPR000878">
    <property type="entry name" value="4pyrrol_Mease"/>
</dbReference>
<evidence type="ECO:0000256" key="6">
    <source>
        <dbReference type="HAMAP-Rule" id="MF_01877"/>
    </source>
</evidence>
<evidence type="ECO:0000256" key="3">
    <source>
        <dbReference type="ARBA" id="ARBA00022603"/>
    </source>
</evidence>
<evidence type="ECO:0000259" key="8">
    <source>
        <dbReference type="Pfam" id="PF00590"/>
    </source>
</evidence>
<dbReference type="GO" id="GO:0005737">
    <property type="term" value="C:cytoplasm"/>
    <property type="evidence" value="ECO:0007669"/>
    <property type="project" value="UniProtKB-SubCell"/>
</dbReference>
<dbReference type="InterPro" id="IPR014776">
    <property type="entry name" value="4pyrrole_Mease_sub2"/>
</dbReference>
<keyword evidence="2 6" id="KW-0698">rRNA processing</keyword>
<evidence type="ECO:0000313" key="10">
    <source>
        <dbReference type="EMBL" id="OYQ18236.1"/>
    </source>
</evidence>
<dbReference type="PROSITE" id="PS01296">
    <property type="entry name" value="RSMI"/>
    <property type="match status" value="1"/>
</dbReference>
<comment type="function">
    <text evidence="6">Catalyzes the 2'-O-methylation of the ribose of cytidine 1402 (C1402) in 16S rRNA.</text>
</comment>
<dbReference type="OrthoDB" id="9809084at2"/>
<dbReference type="InterPro" id="IPR035996">
    <property type="entry name" value="4pyrrol_Methylase_sf"/>
</dbReference>
<dbReference type="NCBIfam" id="TIGR00096">
    <property type="entry name" value="16S rRNA (cytidine(1402)-2'-O)-methyltransferase"/>
    <property type="match status" value="1"/>
</dbReference>
<dbReference type="InterPro" id="IPR008189">
    <property type="entry name" value="rRNA_ssu_MeTfrase_I"/>
</dbReference>
<dbReference type="AlphaFoldDB" id="A0A255XMQ2"/>
<dbReference type="PANTHER" id="PTHR46111:SF1">
    <property type="entry name" value="RIBOSOMAL RNA SMALL SUBUNIT METHYLTRANSFERASE I"/>
    <property type="match status" value="1"/>
</dbReference>
<dbReference type="Gene3D" id="3.40.1010.10">
    <property type="entry name" value="Cobalt-precorrin-4 Transmethylase, Domain 1"/>
    <property type="match status" value="1"/>
</dbReference>
<dbReference type="HAMAP" id="MF_01877">
    <property type="entry name" value="16SrRNA_methyltr_I"/>
    <property type="match status" value="1"/>
</dbReference>
<keyword evidence="3 6" id="KW-0489">Methyltransferase</keyword>
<comment type="catalytic activity">
    <reaction evidence="6">
        <text>cytidine(1402) in 16S rRNA + S-adenosyl-L-methionine = 2'-O-methylcytidine(1402) in 16S rRNA + S-adenosyl-L-homocysteine + H(+)</text>
        <dbReference type="Rhea" id="RHEA:42924"/>
        <dbReference type="Rhea" id="RHEA-COMP:10285"/>
        <dbReference type="Rhea" id="RHEA-COMP:10286"/>
        <dbReference type="ChEBI" id="CHEBI:15378"/>
        <dbReference type="ChEBI" id="CHEBI:57856"/>
        <dbReference type="ChEBI" id="CHEBI:59789"/>
        <dbReference type="ChEBI" id="CHEBI:74495"/>
        <dbReference type="ChEBI" id="CHEBI:82748"/>
        <dbReference type="EC" id="2.1.1.198"/>
    </reaction>
</comment>
<name>A0A255XMQ2_9PROT</name>
<reference evidence="10 11" key="1">
    <citation type="submission" date="2017-07" db="EMBL/GenBank/DDBJ databases">
        <title>Elstera cyanobacteriorum sp. nov., a novel bacterium isolated from cyanobacterial aggregates in a eutrophic lake.</title>
        <authorList>
            <person name="Cai H."/>
        </authorList>
    </citation>
    <scope>NUCLEOTIDE SEQUENCE [LARGE SCALE GENOMIC DNA]</scope>
    <source>
        <strain evidence="10 11">TH019</strain>
    </source>
</reference>
<evidence type="ECO:0000256" key="2">
    <source>
        <dbReference type="ARBA" id="ARBA00022552"/>
    </source>
</evidence>
<gene>
    <name evidence="6 10" type="primary">rsmI</name>
    <name evidence="10" type="ORF">CHR90_13020</name>
</gene>
<dbReference type="FunFam" id="3.30.950.10:FF:000002">
    <property type="entry name" value="Ribosomal RNA small subunit methyltransferase I"/>
    <property type="match status" value="1"/>
</dbReference>
<dbReference type="InterPro" id="IPR014777">
    <property type="entry name" value="4pyrrole_Mease_sub1"/>
</dbReference>
<dbReference type="Pfam" id="PF00590">
    <property type="entry name" value="TP_methylase"/>
    <property type="match status" value="1"/>
</dbReference>
<feature type="region of interest" description="Disordered" evidence="7">
    <location>
        <begin position="1"/>
        <end position="33"/>
    </location>
</feature>
<keyword evidence="11" id="KW-1185">Reference proteome</keyword>
<sequence length="312" mass="33013">MENPSPRRNKNRLDPTGEAPTNPAQSEGSETVGSGLSPGLYLVATPIGNAEDITLRALTVLKRAAVIACEDTRVTGPLMKRYGIKTPLVAYHDHNGAVMRPKLLARVRAGEAVALVSDAGMPLISDPGYKLVRDAQAEGLAITSAPGASAVLTALQLSGLPSDRFLFAGFPDHKSGARQTLFRSLATVPATLIFFEGPSRVADSLADMAAVFGPREAALVREITKLYEEVRRAPLPDLARHFAEAGPPRGEIVIVVAPPGEEAATAEADLDTMLREALASHSVRDAADLVATATGQPRRAVYSRALEIAKEK</sequence>
<dbReference type="PANTHER" id="PTHR46111">
    <property type="entry name" value="RIBOSOMAL RNA SMALL SUBUNIT METHYLTRANSFERASE I"/>
    <property type="match status" value="1"/>
</dbReference>
<keyword evidence="4 6" id="KW-0808">Transferase</keyword>
<dbReference type="EC" id="2.1.1.198" evidence="6"/>
<evidence type="ECO:0000313" key="11">
    <source>
        <dbReference type="Proteomes" id="UP000216361"/>
    </source>
</evidence>
<evidence type="ECO:0000256" key="5">
    <source>
        <dbReference type="ARBA" id="ARBA00022691"/>
    </source>
</evidence>
<evidence type="ECO:0000256" key="4">
    <source>
        <dbReference type="ARBA" id="ARBA00022679"/>
    </source>
</evidence>
<dbReference type="InterPro" id="IPR018063">
    <property type="entry name" value="SAM_MeTrfase_RsmI_CS"/>
</dbReference>
<feature type="domain" description="RsmI HTH" evidence="9">
    <location>
        <begin position="265"/>
        <end position="308"/>
    </location>
</feature>
<protein>
    <recommendedName>
        <fullName evidence="6">Ribosomal RNA small subunit methyltransferase I</fullName>
        <ecNumber evidence="6">2.1.1.198</ecNumber>
    </recommendedName>
    <alternativeName>
        <fullName evidence="6">16S rRNA 2'-O-ribose C1402 methyltransferase</fullName>
    </alternativeName>
    <alternativeName>
        <fullName evidence="6">rRNA (cytidine-2'-O-)-methyltransferase RsmI</fullName>
    </alternativeName>
</protein>
<dbReference type="GO" id="GO:0070677">
    <property type="term" value="F:rRNA (cytosine-2'-O-)-methyltransferase activity"/>
    <property type="evidence" value="ECO:0007669"/>
    <property type="project" value="UniProtKB-UniRule"/>
</dbReference>